<dbReference type="InterPro" id="IPR028976">
    <property type="entry name" value="CheC-like_sf"/>
</dbReference>
<dbReference type="Pfam" id="PF01052">
    <property type="entry name" value="FliMN_C"/>
    <property type="match status" value="1"/>
</dbReference>
<evidence type="ECO:0000256" key="7">
    <source>
        <dbReference type="ARBA" id="ARBA00022779"/>
    </source>
</evidence>
<dbReference type="InterPro" id="IPR001689">
    <property type="entry name" value="Flag_FliM"/>
</dbReference>
<dbReference type="Proteomes" id="UP001410795">
    <property type="component" value="Unassembled WGS sequence"/>
</dbReference>
<feature type="compositionally biased region" description="Basic and acidic residues" evidence="10">
    <location>
        <begin position="305"/>
        <end position="316"/>
    </location>
</feature>
<dbReference type="SUPFAM" id="SSF103039">
    <property type="entry name" value="CheC-like"/>
    <property type="match status" value="1"/>
</dbReference>
<sequence>MIEQRATVLAPADAAPAVEPYDFGRPATLAREHARVLELAFETFARQWATQLTDKIRVRAHVGLQQVSLRTYAEYADSLPPTTTIVVCSLPDVEGKGIVQFPLSAALSWIVQMVGGRPVDIAEERALTPVEQALIRHLTAGALDHLGNALGGLFPRGLTVAGIQYSPQFAQLASAGDLVVVAQFSLLLGERPVPASVMLPAHLVLERLNVDNPTAPAETAPRLIRRQVEETPVDLSLRLAPLTVHPADVLGLSVGDLIRVPHAHDRPLDLVAGDVPVATAAVGTSGARLACVVTATSSDGSAAADRPDHADPEEPR</sequence>
<proteinExistence type="inferred from homology"/>
<feature type="domain" description="Flagellar motor switch protein FliN-like C-terminal" evidence="11">
    <location>
        <begin position="227"/>
        <end position="294"/>
    </location>
</feature>
<evidence type="ECO:0000256" key="4">
    <source>
        <dbReference type="ARBA" id="ARBA00021898"/>
    </source>
</evidence>
<dbReference type="PANTHER" id="PTHR30034:SF6">
    <property type="entry name" value="YOP PROTEINS TRANSLOCATION PROTEIN Q"/>
    <property type="match status" value="1"/>
</dbReference>
<dbReference type="EMBL" id="BAAAYV010000020">
    <property type="protein sequence ID" value="GAA3666017.1"/>
    <property type="molecule type" value="Genomic_DNA"/>
</dbReference>
<name>A0ABP7BQS7_9MICO</name>
<evidence type="ECO:0000256" key="6">
    <source>
        <dbReference type="ARBA" id="ARBA00022500"/>
    </source>
</evidence>
<dbReference type="Pfam" id="PF02154">
    <property type="entry name" value="FliM"/>
    <property type="match status" value="1"/>
</dbReference>
<evidence type="ECO:0000256" key="3">
    <source>
        <dbReference type="ARBA" id="ARBA00011049"/>
    </source>
</evidence>
<evidence type="ECO:0000256" key="10">
    <source>
        <dbReference type="SAM" id="MobiDB-lite"/>
    </source>
</evidence>
<evidence type="ECO:0000256" key="9">
    <source>
        <dbReference type="ARBA" id="ARBA00023143"/>
    </source>
</evidence>
<dbReference type="InterPro" id="IPR036429">
    <property type="entry name" value="SpoA-like_sf"/>
</dbReference>
<dbReference type="SUPFAM" id="SSF101801">
    <property type="entry name" value="Surface presentation of antigens (SPOA)"/>
    <property type="match status" value="1"/>
</dbReference>
<comment type="similarity">
    <text evidence="3">Belongs to the FliM family.</text>
</comment>
<comment type="subcellular location">
    <subcellularLocation>
        <location evidence="1">Bacterial flagellum basal body</location>
    </subcellularLocation>
    <subcellularLocation>
        <location evidence="2">Cell membrane</location>
        <topology evidence="2">Peripheral membrane protein</topology>
    </subcellularLocation>
</comment>
<accession>A0ABP7BQS7</accession>
<keyword evidence="6" id="KW-0145">Chemotaxis</keyword>
<evidence type="ECO:0000256" key="8">
    <source>
        <dbReference type="ARBA" id="ARBA00023136"/>
    </source>
</evidence>
<dbReference type="PANTHER" id="PTHR30034">
    <property type="entry name" value="FLAGELLAR MOTOR SWITCH PROTEIN FLIM"/>
    <property type="match status" value="1"/>
</dbReference>
<dbReference type="InterPro" id="IPR001543">
    <property type="entry name" value="FliN-like_C"/>
</dbReference>
<keyword evidence="9" id="KW-0975">Bacterial flagellum</keyword>
<evidence type="ECO:0000313" key="12">
    <source>
        <dbReference type="EMBL" id="GAA3666017.1"/>
    </source>
</evidence>
<evidence type="ECO:0000256" key="5">
    <source>
        <dbReference type="ARBA" id="ARBA00022475"/>
    </source>
</evidence>
<keyword evidence="5" id="KW-1003">Cell membrane</keyword>
<organism evidence="12 13">
    <name type="scientific">Microbacterium marinilacus</name>
    <dbReference type="NCBI Taxonomy" id="415209"/>
    <lineage>
        <taxon>Bacteria</taxon>
        <taxon>Bacillati</taxon>
        <taxon>Actinomycetota</taxon>
        <taxon>Actinomycetes</taxon>
        <taxon>Micrococcales</taxon>
        <taxon>Microbacteriaceae</taxon>
        <taxon>Microbacterium</taxon>
    </lineage>
</organism>
<evidence type="ECO:0000313" key="13">
    <source>
        <dbReference type="Proteomes" id="UP001410795"/>
    </source>
</evidence>
<gene>
    <name evidence="12" type="ORF">GCM10022202_30230</name>
</gene>
<dbReference type="Gene3D" id="2.30.330.10">
    <property type="entry name" value="SpoA-like"/>
    <property type="match status" value="1"/>
</dbReference>
<feature type="region of interest" description="Disordered" evidence="10">
    <location>
        <begin position="297"/>
        <end position="316"/>
    </location>
</feature>
<comment type="caution">
    <text evidence="12">The sequence shown here is derived from an EMBL/GenBank/DDBJ whole genome shotgun (WGS) entry which is preliminary data.</text>
</comment>
<evidence type="ECO:0000259" key="11">
    <source>
        <dbReference type="Pfam" id="PF01052"/>
    </source>
</evidence>
<keyword evidence="13" id="KW-1185">Reference proteome</keyword>
<dbReference type="CDD" id="cd17908">
    <property type="entry name" value="FliM"/>
    <property type="match status" value="1"/>
</dbReference>
<protein>
    <recommendedName>
        <fullName evidence="4">Flagellar motor switch protein FliM</fullName>
    </recommendedName>
</protein>
<keyword evidence="8" id="KW-0472">Membrane</keyword>
<evidence type="ECO:0000256" key="2">
    <source>
        <dbReference type="ARBA" id="ARBA00004202"/>
    </source>
</evidence>
<keyword evidence="7" id="KW-0283">Flagellar rotation</keyword>
<reference evidence="13" key="1">
    <citation type="journal article" date="2019" name="Int. J. Syst. Evol. Microbiol.">
        <title>The Global Catalogue of Microorganisms (GCM) 10K type strain sequencing project: providing services to taxonomists for standard genome sequencing and annotation.</title>
        <authorList>
            <consortium name="The Broad Institute Genomics Platform"/>
            <consortium name="The Broad Institute Genome Sequencing Center for Infectious Disease"/>
            <person name="Wu L."/>
            <person name="Ma J."/>
        </authorList>
    </citation>
    <scope>NUCLEOTIDE SEQUENCE [LARGE SCALE GENOMIC DNA]</scope>
    <source>
        <strain evidence="13">JCM 16546</strain>
    </source>
</reference>
<dbReference type="Gene3D" id="3.40.1550.10">
    <property type="entry name" value="CheC-like"/>
    <property type="match status" value="1"/>
</dbReference>
<evidence type="ECO:0000256" key="1">
    <source>
        <dbReference type="ARBA" id="ARBA00004117"/>
    </source>
</evidence>